<dbReference type="EMBL" id="KN847983">
    <property type="protein sequence ID" value="KIR46760.1"/>
    <property type="molecule type" value="Genomic_DNA"/>
</dbReference>
<evidence type="ECO:0000313" key="3">
    <source>
        <dbReference type="EMBL" id="KIR47057.1"/>
    </source>
</evidence>
<dbReference type="EMBL" id="KN847982">
    <property type="protein sequence ID" value="KIR47057.1"/>
    <property type="molecule type" value="Genomic_DNA"/>
</dbReference>
<gene>
    <name evidence="3" type="ORF">I312_03954</name>
    <name evidence="2" type="ORF">I312_04251</name>
</gene>
<organism evidence="2">
    <name type="scientific">Cryptococcus bacillisporus CA1280</name>
    <dbReference type="NCBI Taxonomy" id="1296109"/>
    <lineage>
        <taxon>Eukaryota</taxon>
        <taxon>Fungi</taxon>
        <taxon>Dikarya</taxon>
        <taxon>Basidiomycota</taxon>
        <taxon>Agaricomycotina</taxon>
        <taxon>Tremellomycetes</taxon>
        <taxon>Tremellales</taxon>
        <taxon>Cryptococcaceae</taxon>
        <taxon>Cryptococcus</taxon>
        <taxon>Cryptococcus gattii species complex</taxon>
    </lineage>
</organism>
<dbReference type="AlphaFoldDB" id="A0A0D0VNS3"/>
<protein>
    <submittedName>
        <fullName evidence="2">Unplaced genomic scaffold supercont1.11, whole genome shotgun sequence</fullName>
    </submittedName>
</protein>
<evidence type="ECO:0000256" key="1">
    <source>
        <dbReference type="SAM" id="MobiDB-lite"/>
    </source>
</evidence>
<sequence>MRSRIGHGAYSERGGQDENQGPRSEVYGADGGKVASVISMTAFCSPPSTGFHTTLDLVFLTTNSTLGELLTADSSTRLPLHAPFICFYFNGGAGMEYMEGQEMITRIGGRIQGRRVWDMYG</sequence>
<dbReference type="HOGENOM" id="CLU_2037961_0_0_1"/>
<accession>A0A0D0VNS3</accession>
<reference evidence="2" key="1">
    <citation type="submission" date="2015-01" db="EMBL/GenBank/DDBJ databases">
        <title>The Genome Sequence of Cryptococcus gattii CA1280.</title>
        <authorList>
            <consortium name="The Broad Institute Genomics Platform"/>
            <person name="Cuomo C."/>
            <person name="Litvintseva A."/>
            <person name="Chen Y."/>
            <person name="Heitman J."/>
            <person name="Sun S."/>
            <person name="Springer D."/>
            <person name="Dromer F."/>
            <person name="Young S."/>
            <person name="Zeng Q."/>
            <person name="Gargeya S."/>
            <person name="Abouelleil A."/>
            <person name="Alvarado L."/>
            <person name="Chapman S.B."/>
            <person name="Gainer-Dewar J."/>
            <person name="Goldberg J."/>
            <person name="Griggs A."/>
            <person name="Gujja S."/>
            <person name="Hansen M."/>
            <person name="Howarth C."/>
            <person name="Imamovic A."/>
            <person name="Larimer J."/>
            <person name="Murphy C."/>
            <person name="Naylor J."/>
            <person name="Pearson M."/>
            <person name="Priest M."/>
            <person name="Roberts A."/>
            <person name="Saif S."/>
            <person name="Shea T."/>
            <person name="Sykes S."/>
            <person name="Wortman J."/>
            <person name="Nusbaum C."/>
            <person name="Birren B."/>
        </authorList>
    </citation>
    <scope>NUCLEOTIDE SEQUENCE [LARGE SCALE GENOMIC DNA]</scope>
    <source>
        <strain evidence="2">CA1280</strain>
    </source>
</reference>
<feature type="region of interest" description="Disordered" evidence="1">
    <location>
        <begin position="1"/>
        <end position="28"/>
    </location>
</feature>
<name>A0A0D0VNS3_CRYGA</name>
<evidence type="ECO:0000313" key="2">
    <source>
        <dbReference type="EMBL" id="KIR46760.1"/>
    </source>
</evidence>
<proteinExistence type="predicted"/>